<evidence type="ECO:0000256" key="6">
    <source>
        <dbReference type="ARBA" id="ARBA00022833"/>
    </source>
</evidence>
<comment type="cofactor">
    <cofactor evidence="1">
        <name>Zn(2+)</name>
        <dbReference type="ChEBI" id="CHEBI:29105"/>
    </cofactor>
</comment>
<evidence type="ECO:0000256" key="7">
    <source>
        <dbReference type="ARBA" id="ARBA00023079"/>
    </source>
</evidence>
<dbReference type="GO" id="GO:0004061">
    <property type="term" value="F:arylformamidase activity"/>
    <property type="evidence" value="ECO:0007669"/>
    <property type="project" value="InterPro"/>
</dbReference>
<dbReference type="InterPro" id="IPR007325">
    <property type="entry name" value="KFase/CYL"/>
</dbReference>
<dbReference type="SUPFAM" id="SSF102198">
    <property type="entry name" value="Putative cyclase"/>
    <property type="match status" value="1"/>
</dbReference>
<evidence type="ECO:0000256" key="2">
    <source>
        <dbReference type="ARBA" id="ARBA00005023"/>
    </source>
</evidence>
<name>A0A382JRN2_9ZZZZ</name>
<evidence type="ECO:0000256" key="4">
    <source>
        <dbReference type="ARBA" id="ARBA00022723"/>
    </source>
</evidence>
<dbReference type="GO" id="GO:0019441">
    <property type="term" value="P:L-tryptophan catabolic process to kynurenine"/>
    <property type="evidence" value="ECO:0007669"/>
    <property type="project" value="InterPro"/>
</dbReference>
<organism evidence="8">
    <name type="scientific">marine metagenome</name>
    <dbReference type="NCBI Taxonomy" id="408172"/>
    <lineage>
        <taxon>unclassified sequences</taxon>
        <taxon>metagenomes</taxon>
        <taxon>ecological metagenomes</taxon>
    </lineage>
</organism>
<reference evidence="8" key="1">
    <citation type="submission" date="2018-05" db="EMBL/GenBank/DDBJ databases">
        <authorList>
            <person name="Lanie J.A."/>
            <person name="Ng W.-L."/>
            <person name="Kazmierczak K.M."/>
            <person name="Andrzejewski T.M."/>
            <person name="Davidsen T.M."/>
            <person name="Wayne K.J."/>
            <person name="Tettelin H."/>
            <person name="Glass J.I."/>
            <person name="Rusch D."/>
            <person name="Podicherti R."/>
            <person name="Tsui H.-C.T."/>
            <person name="Winkler M.E."/>
        </authorList>
    </citation>
    <scope>NUCLEOTIDE SEQUENCE</scope>
</reference>
<sequence>MKLHDVSILISEDMPIWPNDPGISMDLTRSIARGDNANVTRLNMGVHTGTHIDAPFHFEPNKATIDQLSLDVLIGPCRIFEIPETSQAIGPSDLEKLDFDNHIRVLFKTRNSKLWKKGERVFKKDFVHMHLEGAKFLIDQSIKLVGIDYLSIENYGSLDHATHHLLLRDNVVILEGLDLSGVSPGDYELIALPLKLKGADGSPARVVLRESND</sequence>
<evidence type="ECO:0000313" key="8">
    <source>
        <dbReference type="EMBL" id="SVC14002.1"/>
    </source>
</evidence>
<dbReference type="PANTHER" id="PTHR31118:SF32">
    <property type="entry name" value="KYNURENINE FORMAMIDASE"/>
    <property type="match status" value="1"/>
</dbReference>
<protein>
    <recommendedName>
        <fullName evidence="9">Cyclase family protein</fullName>
    </recommendedName>
</protein>
<dbReference type="Gene3D" id="3.50.30.50">
    <property type="entry name" value="Putative cyclase"/>
    <property type="match status" value="1"/>
</dbReference>
<keyword evidence="6" id="KW-0862">Zinc</keyword>
<keyword evidence="7" id="KW-0823">Tryptophan catabolism</keyword>
<dbReference type="FunFam" id="3.50.30.50:FF:000001">
    <property type="entry name" value="Kynurenine formamidase"/>
    <property type="match status" value="1"/>
</dbReference>
<keyword evidence="4" id="KW-0479">Metal-binding</keyword>
<evidence type="ECO:0000256" key="1">
    <source>
        <dbReference type="ARBA" id="ARBA00001947"/>
    </source>
</evidence>
<evidence type="ECO:0008006" key="9">
    <source>
        <dbReference type="Google" id="ProtNLM"/>
    </source>
</evidence>
<evidence type="ECO:0000256" key="5">
    <source>
        <dbReference type="ARBA" id="ARBA00022801"/>
    </source>
</evidence>
<comment type="pathway">
    <text evidence="2">Amino-acid degradation.</text>
</comment>
<dbReference type="EMBL" id="UINC01075630">
    <property type="protein sequence ID" value="SVC14002.1"/>
    <property type="molecule type" value="Genomic_DNA"/>
</dbReference>
<dbReference type="GO" id="GO:0046872">
    <property type="term" value="F:metal ion binding"/>
    <property type="evidence" value="ECO:0007669"/>
    <property type="project" value="UniProtKB-KW"/>
</dbReference>
<gene>
    <name evidence="8" type="ORF">METZ01_LOCUS266856</name>
</gene>
<dbReference type="AlphaFoldDB" id="A0A382JRN2"/>
<proteinExistence type="predicted"/>
<dbReference type="InterPro" id="IPR037175">
    <property type="entry name" value="KFase_sf"/>
</dbReference>
<comment type="subunit">
    <text evidence="3">Homodimer.</text>
</comment>
<dbReference type="PANTHER" id="PTHR31118">
    <property type="entry name" value="CYCLASE-LIKE PROTEIN 2"/>
    <property type="match status" value="1"/>
</dbReference>
<accession>A0A382JRN2</accession>
<dbReference type="Pfam" id="PF04199">
    <property type="entry name" value="Cyclase"/>
    <property type="match status" value="1"/>
</dbReference>
<evidence type="ECO:0000256" key="3">
    <source>
        <dbReference type="ARBA" id="ARBA00011738"/>
    </source>
</evidence>
<keyword evidence="5" id="KW-0378">Hydrolase</keyword>